<name>A0A147KIG8_THECS</name>
<dbReference type="InterPro" id="IPR015943">
    <property type="entry name" value="WD40/YVTN_repeat-like_dom_sf"/>
</dbReference>
<dbReference type="AlphaFoldDB" id="A0A147KIG8"/>
<dbReference type="Gene3D" id="2.130.10.10">
    <property type="entry name" value="YVTN repeat-like/Quinoprotein amine dehydrogenase"/>
    <property type="match status" value="1"/>
</dbReference>
<dbReference type="InterPro" id="IPR011047">
    <property type="entry name" value="Quinoprotein_ADH-like_sf"/>
</dbReference>
<evidence type="ECO:0000313" key="1">
    <source>
        <dbReference type="EMBL" id="KUP97071.1"/>
    </source>
</evidence>
<evidence type="ECO:0008006" key="3">
    <source>
        <dbReference type="Google" id="ProtNLM"/>
    </source>
</evidence>
<dbReference type="SUPFAM" id="SSF50998">
    <property type="entry name" value="Quinoprotein alcohol dehydrogenase-like"/>
    <property type="match status" value="1"/>
</dbReference>
<comment type="caution">
    <text evidence="1">The sequence shown here is derived from an EMBL/GenBank/DDBJ whole genome shotgun (WGS) entry which is preliminary data.</text>
</comment>
<dbReference type="PATRIC" id="fig|665004.4.peg.1269"/>
<gene>
    <name evidence="1" type="ORF">AC529_08845</name>
</gene>
<sequence>MVASGVTPDGEAVVVAFREERPWRAGGRMLVLDAATGEIRHDHEFPLSGEGGAGRPAEELAALPEVRLLTSAVRVQPDSTDLVGYALESNEEVWRFSVPSGCTHGPATSAGDGWGALFHPDLVVVPLVCVPGVDDVGEIGPGTDPDTSSLVVALDAGTGREVWRYENTEDAGDTSPDLRASVDGTVLTIAEQFTEDTEYPLSGDGRILDLATGEVLVASVREVADGRDVFQVDGTARTLTYAGVLGEGEDATVEYGRLSFDGEVLASAVLPEGVAGRGRGYYGPIRNNFDHRTTAAVLEDGIVLLTCDRKCREGDARIQGTVLPWDGSGPEENVPLTDHLDPWKPIESDVQLPVPGAVVVYQADHDPEAFLPRADESLSVSDTFVFPDNPVTVVGLV</sequence>
<reference evidence="2" key="1">
    <citation type="journal article" date="2017" name="Acta Aliment.">
        <title>Plant polysaccharide degrading enzyme system of Thermpbifida cellulosilytica TB100 revealed by de novo genome project data.</title>
        <authorList>
            <person name="Toth A."/>
            <person name="Baka E."/>
            <person name="Luzics S."/>
            <person name="Bata-Vidacs I."/>
            <person name="Nagy I."/>
            <person name="Balint B."/>
            <person name="Herceg R."/>
            <person name="Olasz F."/>
            <person name="Wilk T."/>
            <person name="Nagy T."/>
            <person name="Kriszt B."/>
            <person name="Nagy I."/>
            <person name="Kukolya J."/>
        </authorList>
    </citation>
    <scope>NUCLEOTIDE SEQUENCE [LARGE SCALE GENOMIC DNA]</scope>
    <source>
        <strain evidence="2">TB100</strain>
    </source>
</reference>
<organism evidence="1 2">
    <name type="scientific">Thermobifida cellulosilytica TB100</name>
    <dbReference type="NCBI Taxonomy" id="665004"/>
    <lineage>
        <taxon>Bacteria</taxon>
        <taxon>Bacillati</taxon>
        <taxon>Actinomycetota</taxon>
        <taxon>Actinomycetes</taxon>
        <taxon>Streptosporangiales</taxon>
        <taxon>Nocardiopsidaceae</taxon>
        <taxon>Thermobifida</taxon>
    </lineage>
</organism>
<accession>A0A147KIG8</accession>
<evidence type="ECO:0000313" key="2">
    <source>
        <dbReference type="Proteomes" id="UP000074382"/>
    </source>
</evidence>
<dbReference type="Proteomes" id="UP000074382">
    <property type="component" value="Unassembled WGS sequence"/>
</dbReference>
<keyword evidence="2" id="KW-1185">Reference proteome</keyword>
<dbReference type="STRING" id="665004.AC529_08845"/>
<protein>
    <recommendedName>
        <fullName evidence="3">Pyrrolo-quinoline quinone</fullName>
    </recommendedName>
</protein>
<proteinExistence type="predicted"/>
<dbReference type="EMBL" id="LGEM01000041">
    <property type="protein sequence ID" value="KUP97071.1"/>
    <property type="molecule type" value="Genomic_DNA"/>
</dbReference>